<evidence type="ECO:0000259" key="2">
    <source>
        <dbReference type="Pfam" id="PF20600"/>
    </source>
</evidence>
<dbReference type="AlphaFoldDB" id="A0A6A6WW74"/>
<dbReference type="EMBL" id="MU002226">
    <property type="protein sequence ID" value="KAF2788329.1"/>
    <property type="molecule type" value="Genomic_DNA"/>
</dbReference>
<sequence length="491" mass="55632">MQAPGPSSPTKRKRESTPPSQLASNGLLTPPISLKKPLLQYERSLSNATLSGAALAAFMMSPLQEGSEPSPTRSREGPPATNRGMPTVTPNTPANLAEIPIINEDPEAPTVANTEEVATGTQDIPIREETTPARSNNSLVSGNETVTVKTEVVEGTPAEPERADNTYTPNRQEPPNETQEPDRRYRTPIQWGAWYGGRTIDDLPKDFLRSMYRRGAIEDTQNWPGLKEAVVDWANRWTMLKGKHAGDRLDQVPMSYINRYILYNGQKEPKGDDLFLALTYHLPVRAPDVPGADYKLTFGKYSGDTLDEALLKNQGYIDWLKDEGIPLQEGYEGLATGIEHFEREELRTFKRANSGASKFEFPPAVFGTRHPLPIKQVTEYQMEFLCTEYDDVRRRHLGFEAPIAYWELLQKTNRWNWRREKGPEGDWAWDPKTPNKVRWASRQDGLGPLMYPTTVFVPLKEEGVVESWGTVWARYMDEYSPGKGHWKWREV</sequence>
<feature type="region of interest" description="Disordered" evidence="1">
    <location>
        <begin position="61"/>
        <end position="91"/>
    </location>
</feature>
<evidence type="ECO:0000313" key="4">
    <source>
        <dbReference type="Proteomes" id="UP000799757"/>
    </source>
</evidence>
<keyword evidence="4" id="KW-1185">Reference proteome</keyword>
<protein>
    <recommendedName>
        <fullName evidence="2">Exodeoxyribonuclease X-like C-terminal domain-containing protein</fullName>
    </recommendedName>
</protein>
<feature type="region of interest" description="Disordered" evidence="1">
    <location>
        <begin position="1"/>
        <end position="32"/>
    </location>
</feature>
<evidence type="ECO:0000313" key="3">
    <source>
        <dbReference type="EMBL" id="KAF2788329.1"/>
    </source>
</evidence>
<feature type="region of interest" description="Disordered" evidence="1">
    <location>
        <begin position="152"/>
        <end position="182"/>
    </location>
</feature>
<feature type="compositionally biased region" description="Polar residues" evidence="1">
    <location>
        <begin position="17"/>
        <end position="27"/>
    </location>
</feature>
<name>A0A6A6WW74_9PLEO</name>
<gene>
    <name evidence="3" type="ORF">K505DRAFT_329003</name>
</gene>
<reference evidence="3" key="1">
    <citation type="journal article" date="2020" name="Stud. Mycol.">
        <title>101 Dothideomycetes genomes: a test case for predicting lifestyles and emergence of pathogens.</title>
        <authorList>
            <person name="Haridas S."/>
            <person name="Albert R."/>
            <person name="Binder M."/>
            <person name="Bloem J."/>
            <person name="Labutti K."/>
            <person name="Salamov A."/>
            <person name="Andreopoulos B."/>
            <person name="Baker S."/>
            <person name="Barry K."/>
            <person name="Bills G."/>
            <person name="Bluhm B."/>
            <person name="Cannon C."/>
            <person name="Castanera R."/>
            <person name="Culley D."/>
            <person name="Daum C."/>
            <person name="Ezra D."/>
            <person name="Gonzalez J."/>
            <person name="Henrissat B."/>
            <person name="Kuo A."/>
            <person name="Liang C."/>
            <person name="Lipzen A."/>
            <person name="Lutzoni F."/>
            <person name="Magnuson J."/>
            <person name="Mondo S."/>
            <person name="Nolan M."/>
            <person name="Ohm R."/>
            <person name="Pangilinan J."/>
            <person name="Park H.-J."/>
            <person name="Ramirez L."/>
            <person name="Alfaro M."/>
            <person name="Sun H."/>
            <person name="Tritt A."/>
            <person name="Yoshinaga Y."/>
            <person name="Zwiers L.-H."/>
            <person name="Turgeon B."/>
            <person name="Goodwin S."/>
            <person name="Spatafora J."/>
            <person name="Crous P."/>
            <person name="Grigoriev I."/>
        </authorList>
    </citation>
    <scope>NUCLEOTIDE SEQUENCE</scope>
    <source>
        <strain evidence="3">CBS 109.77</strain>
    </source>
</reference>
<proteinExistence type="predicted"/>
<feature type="compositionally biased region" description="Polar residues" evidence="1">
    <location>
        <begin position="165"/>
        <end position="178"/>
    </location>
</feature>
<dbReference type="Proteomes" id="UP000799757">
    <property type="component" value="Unassembled WGS sequence"/>
</dbReference>
<evidence type="ECO:0000256" key="1">
    <source>
        <dbReference type="SAM" id="MobiDB-lite"/>
    </source>
</evidence>
<feature type="domain" description="Exodeoxyribonuclease X-like C-terminal" evidence="2">
    <location>
        <begin position="296"/>
        <end position="321"/>
    </location>
</feature>
<dbReference type="InterPro" id="IPR046768">
    <property type="entry name" value="ExoX-like_C"/>
</dbReference>
<accession>A0A6A6WW74</accession>
<organism evidence="3 4">
    <name type="scientific">Melanomma pulvis-pyrius CBS 109.77</name>
    <dbReference type="NCBI Taxonomy" id="1314802"/>
    <lineage>
        <taxon>Eukaryota</taxon>
        <taxon>Fungi</taxon>
        <taxon>Dikarya</taxon>
        <taxon>Ascomycota</taxon>
        <taxon>Pezizomycotina</taxon>
        <taxon>Dothideomycetes</taxon>
        <taxon>Pleosporomycetidae</taxon>
        <taxon>Pleosporales</taxon>
        <taxon>Melanommataceae</taxon>
        <taxon>Melanomma</taxon>
    </lineage>
</organism>
<dbReference type="OrthoDB" id="3801166at2759"/>
<dbReference type="Pfam" id="PF20600">
    <property type="entry name" value="ExoX-like_C"/>
    <property type="match status" value="1"/>
</dbReference>